<evidence type="ECO:0000313" key="1">
    <source>
        <dbReference type="EMBL" id="KAK2156180.1"/>
    </source>
</evidence>
<evidence type="ECO:0000313" key="2">
    <source>
        <dbReference type="Proteomes" id="UP001208570"/>
    </source>
</evidence>
<dbReference type="EMBL" id="JAODUP010000220">
    <property type="protein sequence ID" value="KAK2156180.1"/>
    <property type="molecule type" value="Genomic_DNA"/>
</dbReference>
<dbReference type="Proteomes" id="UP001208570">
    <property type="component" value="Unassembled WGS sequence"/>
</dbReference>
<comment type="caution">
    <text evidence="1">The sequence shown here is derived from an EMBL/GenBank/DDBJ whole genome shotgun (WGS) entry which is preliminary data.</text>
</comment>
<accession>A0AAD9JQB2</accession>
<sequence>MNTCSSPMRVWLNNYNRLCNETTGQYLLNQGKADAYNWLIARTGIIPEQPNWSETSQVITNGADVGQLLCMPFGLLMFVLRIFI</sequence>
<proteinExistence type="predicted"/>
<protein>
    <submittedName>
        <fullName evidence="1">Uncharacterized protein</fullName>
    </submittedName>
</protein>
<organism evidence="1 2">
    <name type="scientific">Paralvinella palmiformis</name>
    <dbReference type="NCBI Taxonomy" id="53620"/>
    <lineage>
        <taxon>Eukaryota</taxon>
        <taxon>Metazoa</taxon>
        <taxon>Spiralia</taxon>
        <taxon>Lophotrochozoa</taxon>
        <taxon>Annelida</taxon>
        <taxon>Polychaeta</taxon>
        <taxon>Sedentaria</taxon>
        <taxon>Canalipalpata</taxon>
        <taxon>Terebellida</taxon>
        <taxon>Terebelliformia</taxon>
        <taxon>Alvinellidae</taxon>
        <taxon>Paralvinella</taxon>
    </lineage>
</organism>
<gene>
    <name evidence="1" type="ORF">LSH36_220g08040</name>
</gene>
<dbReference type="AlphaFoldDB" id="A0AAD9JQB2"/>
<keyword evidence="2" id="KW-1185">Reference proteome</keyword>
<reference evidence="1" key="1">
    <citation type="journal article" date="2023" name="Mol. Biol. Evol.">
        <title>Third-Generation Sequencing Reveals the Adaptive Role of the Epigenome in Three Deep-Sea Polychaetes.</title>
        <authorList>
            <person name="Perez M."/>
            <person name="Aroh O."/>
            <person name="Sun Y."/>
            <person name="Lan Y."/>
            <person name="Juniper S.K."/>
            <person name="Young C.R."/>
            <person name="Angers B."/>
            <person name="Qian P.Y."/>
        </authorList>
    </citation>
    <scope>NUCLEOTIDE SEQUENCE</scope>
    <source>
        <strain evidence="1">P08H-3</strain>
    </source>
</reference>
<name>A0AAD9JQB2_9ANNE</name>